<protein>
    <recommendedName>
        <fullName evidence="4">Copper chaperone PCu(A)C</fullName>
    </recommendedName>
</protein>
<dbReference type="EMBL" id="FOAS01000001">
    <property type="protein sequence ID" value="SEK27260.1"/>
    <property type="molecule type" value="Genomic_DNA"/>
</dbReference>
<keyword evidence="1" id="KW-0732">Signal</keyword>
<dbReference type="InterPro" id="IPR036182">
    <property type="entry name" value="PCuAC_sf"/>
</dbReference>
<name>A0A1H7FSU0_9GAMM</name>
<gene>
    <name evidence="2" type="ORF">SAMN05216214_101275</name>
</gene>
<dbReference type="Proteomes" id="UP000185766">
    <property type="component" value="Unassembled WGS sequence"/>
</dbReference>
<reference evidence="2 3" key="1">
    <citation type="submission" date="2016-10" db="EMBL/GenBank/DDBJ databases">
        <authorList>
            <person name="de Groot N.N."/>
        </authorList>
    </citation>
    <scope>NUCLEOTIDE SEQUENCE [LARGE SCALE GENOMIC DNA]</scope>
    <source>
        <strain evidence="2 3">JCM 19513</strain>
    </source>
</reference>
<proteinExistence type="predicted"/>
<dbReference type="PANTHER" id="PTHR36302:SF1">
    <property type="entry name" value="COPPER CHAPERONE PCU(A)C"/>
    <property type="match status" value="1"/>
</dbReference>
<evidence type="ECO:0008006" key="4">
    <source>
        <dbReference type="Google" id="ProtNLM"/>
    </source>
</evidence>
<dbReference type="PANTHER" id="PTHR36302">
    <property type="entry name" value="BLR7088 PROTEIN"/>
    <property type="match status" value="1"/>
</dbReference>
<sequence length="163" mass="17345">MRRLLALFAAATLLSASPWTLSHEYQAGALHIDHPWARPLPPVAPNGGAYLTIMNHGGEADRLLGARTERAAVTEIHTHVHENGLMQMRQVDAVDIPAHGTATLKPGADHLMLMGLTAPLAEGDSFALTLIFEKAGEVQVEIKVEQPASAAQPAAAHDAHQGH</sequence>
<keyword evidence="3" id="KW-1185">Reference proteome</keyword>
<feature type="chain" id="PRO_5010347271" description="Copper chaperone PCu(A)C" evidence="1">
    <location>
        <begin position="23"/>
        <end position="163"/>
    </location>
</feature>
<dbReference type="RefSeq" id="WP_074864314.1">
    <property type="nucleotide sequence ID" value="NZ_FOAS01000001.1"/>
</dbReference>
<dbReference type="SUPFAM" id="SSF110087">
    <property type="entry name" value="DR1885-like metal-binding protein"/>
    <property type="match status" value="1"/>
</dbReference>
<feature type="signal peptide" evidence="1">
    <location>
        <begin position="1"/>
        <end position="22"/>
    </location>
</feature>
<evidence type="ECO:0000313" key="2">
    <source>
        <dbReference type="EMBL" id="SEK27260.1"/>
    </source>
</evidence>
<evidence type="ECO:0000313" key="3">
    <source>
        <dbReference type="Proteomes" id="UP000185766"/>
    </source>
</evidence>
<accession>A0A1H7FSU0</accession>
<evidence type="ECO:0000256" key="1">
    <source>
        <dbReference type="SAM" id="SignalP"/>
    </source>
</evidence>
<dbReference type="AlphaFoldDB" id="A0A1H7FSU0"/>
<dbReference type="Gene3D" id="2.60.40.1890">
    <property type="entry name" value="PCu(A)C copper chaperone"/>
    <property type="match status" value="1"/>
</dbReference>
<dbReference type="Pfam" id="PF04314">
    <property type="entry name" value="PCuAC"/>
    <property type="match status" value="1"/>
</dbReference>
<organism evidence="2 3">
    <name type="scientific">Atopomonas hussainii</name>
    <dbReference type="NCBI Taxonomy" id="1429083"/>
    <lineage>
        <taxon>Bacteria</taxon>
        <taxon>Pseudomonadati</taxon>
        <taxon>Pseudomonadota</taxon>
        <taxon>Gammaproteobacteria</taxon>
        <taxon>Pseudomonadales</taxon>
        <taxon>Pseudomonadaceae</taxon>
        <taxon>Atopomonas</taxon>
    </lineage>
</organism>
<dbReference type="InterPro" id="IPR007410">
    <property type="entry name" value="LpqE-like"/>
</dbReference>
<dbReference type="STRING" id="1429083.GCA_001885685_02287"/>
<dbReference type="InterPro" id="IPR058248">
    <property type="entry name" value="Lxx211020-like"/>
</dbReference>